<reference evidence="1 2" key="1">
    <citation type="submission" date="2024-08" db="EMBL/GenBank/DDBJ databases">
        <title>Mycobacterium servetensis sp. nov., a novel rapid-growing mycobacterial species recovered from a human patient in Zaragoza, Spain.</title>
        <authorList>
            <person name="Tristancho-Baro A.I."/>
            <person name="Buenestado-Serrano S."/>
            <person name="Garcia De Viedma D."/>
            <person name="Milagro-Beamonte A."/>
            <person name="Burillo N."/>
            <person name="Sanz S."/>
            <person name="Lopez-Calleja A.I."/>
            <person name="Penas-Utrilla D."/>
            <person name="Guardingo M."/>
            <person name="Garcia M.J."/>
            <person name="Vinuelas-Bayon J."/>
        </authorList>
    </citation>
    <scope>NUCLEOTIDE SEQUENCE [LARGE SCALE GENOMIC DNA]</scope>
    <source>
        <strain evidence="2">HUMS_12744610</strain>
    </source>
</reference>
<dbReference type="InterPro" id="IPR008914">
    <property type="entry name" value="PEBP"/>
</dbReference>
<dbReference type="Pfam" id="PF01161">
    <property type="entry name" value="PBP"/>
    <property type="match status" value="1"/>
</dbReference>
<protein>
    <submittedName>
        <fullName evidence="1">YbhB/YbcL family Raf kinase inhibitor-like protein</fullName>
    </submittedName>
</protein>
<dbReference type="InterPro" id="IPR036610">
    <property type="entry name" value="PEBP-like_sf"/>
</dbReference>
<accession>A0ABV4C7C1</accession>
<evidence type="ECO:0000313" key="2">
    <source>
        <dbReference type="Proteomes" id="UP001564760"/>
    </source>
</evidence>
<evidence type="ECO:0000313" key="1">
    <source>
        <dbReference type="EMBL" id="MEY8017857.1"/>
    </source>
</evidence>
<keyword evidence="1" id="KW-0649">Protein kinase inhibitor</keyword>
<comment type="caution">
    <text evidence="1">The sequence shown here is derived from an EMBL/GenBank/DDBJ whole genome shotgun (WGS) entry which is preliminary data.</text>
</comment>
<sequence>MDVPLPRPLLHTVAVIDLTVDGVTAGALEPGTAGIRFIPAAFGRHGYGGPRPIPGHGPHHYRLHVFAIDKAIPREVTTPRALLATMSGHVLGRGPLTGTYER</sequence>
<proteinExistence type="predicted"/>
<dbReference type="SUPFAM" id="SSF49777">
    <property type="entry name" value="PEBP-like"/>
    <property type="match status" value="1"/>
</dbReference>
<name>A0ABV4C7C1_9MYCO</name>
<dbReference type="Proteomes" id="UP001564760">
    <property type="component" value="Unassembled WGS sequence"/>
</dbReference>
<organism evidence="1 2">
    <name type="scientific">Mycobacterium servetii</name>
    <dbReference type="NCBI Taxonomy" id="3237418"/>
    <lineage>
        <taxon>Bacteria</taxon>
        <taxon>Bacillati</taxon>
        <taxon>Actinomycetota</taxon>
        <taxon>Actinomycetes</taxon>
        <taxon>Mycobacteriales</taxon>
        <taxon>Mycobacteriaceae</taxon>
        <taxon>Mycobacterium</taxon>
    </lineage>
</organism>
<dbReference type="EMBL" id="JBGEDP010000001">
    <property type="protein sequence ID" value="MEY8017857.1"/>
    <property type="molecule type" value="Genomic_DNA"/>
</dbReference>
<dbReference type="GO" id="GO:0004860">
    <property type="term" value="F:protein kinase inhibitor activity"/>
    <property type="evidence" value="ECO:0007669"/>
    <property type="project" value="UniProtKB-KW"/>
</dbReference>
<keyword evidence="2" id="KW-1185">Reference proteome</keyword>
<gene>
    <name evidence="1" type="ORF">AB8998_24250</name>
</gene>
<dbReference type="Gene3D" id="3.90.280.10">
    <property type="entry name" value="PEBP-like"/>
    <property type="match status" value="1"/>
</dbReference>